<dbReference type="Pfam" id="PF00483">
    <property type="entry name" value="NTP_transferase"/>
    <property type="match status" value="1"/>
</dbReference>
<reference evidence="7" key="1">
    <citation type="submission" date="2023-03" db="EMBL/GenBank/DDBJ databases">
        <authorList>
            <person name="Steffen K."/>
            <person name="Cardenas P."/>
        </authorList>
    </citation>
    <scope>NUCLEOTIDE SEQUENCE</scope>
</reference>
<proteinExistence type="inferred from homology"/>
<gene>
    <name evidence="7" type="ORF">GBAR_LOCUS22046</name>
</gene>
<evidence type="ECO:0000256" key="5">
    <source>
        <dbReference type="ARBA" id="ARBA00048128"/>
    </source>
</evidence>
<evidence type="ECO:0000256" key="1">
    <source>
        <dbReference type="ARBA" id="ARBA00006890"/>
    </source>
</evidence>
<comment type="caution">
    <text evidence="7">The sequence shown here is derived from an EMBL/GenBank/DDBJ whole genome shotgun (WGS) entry which is preliminary data.</text>
</comment>
<dbReference type="PANTHER" id="PTHR43197">
    <property type="entry name" value="UTP--GLUCOSE-1-PHOSPHATE URIDYLYLTRANSFERASE"/>
    <property type="match status" value="1"/>
</dbReference>
<comment type="similarity">
    <text evidence="1">Belongs to the UDPGP type 2 family.</text>
</comment>
<organism evidence="7 8">
    <name type="scientific">Geodia barretti</name>
    <name type="common">Barrett's horny sponge</name>
    <dbReference type="NCBI Taxonomy" id="519541"/>
    <lineage>
        <taxon>Eukaryota</taxon>
        <taxon>Metazoa</taxon>
        <taxon>Porifera</taxon>
        <taxon>Demospongiae</taxon>
        <taxon>Heteroscleromorpha</taxon>
        <taxon>Tetractinellida</taxon>
        <taxon>Astrophorina</taxon>
        <taxon>Geodiidae</taxon>
        <taxon>Geodia</taxon>
    </lineage>
</organism>
<keyword evidence="8" id="KW-1185">Reference proteome</keyword>
<evidence type="ECO:0000256" key="3">
    <source>
        <dbReference type="ARBA" id="ARBA00022679"/>
    </source>
</evidence>
<dbReference type="SUPFAM" id="SSF53448">
    <property type="entry name" value="Nucleotide-diphospho-sugar transferases"/>
    <property type="match status" value="1"/>
</dbReference>
<dbReference type="CDD" id="cd02541">
    <property type="entry name" value="UGPase_prokaryotic"/>
    <property type="match status" value="1"/>
</dbReference>
<evidence type="ECO:0000256" key="4">
    <source>
        <dbReference type="ARBA" id="ARBA00022695"/>
    </source>
</evidence>
<dbReference type="GO" id="GO:0006011">
    <property type="term" value="P:UDP-alpha-D-glucose metabolic process"/>
    <property type="evidence" value="ECO:0007669"/>
    <property type="project" value="InterPro"/>
</dbReference>
<evidence type="ECO:0000313" key="8">
    <source>
        <dbReference type="Proteomes" id="UP001174909"/>
    </source>
</evidence>
<protein>
    <recommendedName>
        <fullName evidence="2">UTP--glucose-1-phosphate uridylyltransferase</fullName>
        <ecNumber evidence="2">2.7.7.9</ecNumber>
    </recommendedName>
</protein>
<accession>A0AA35T0N0</accession>
<dbReference type="AlphaFoldDB" id="A0AA35T0N0"/>
<dbReference type="InterPro" id="IPR005771">
    <property type="entry name" value="GalU_uridylyltTrfase_bac/arc"/>
</dbReference>
<dbReference type="Gene3D" id="3.90.550.10">
    <property type="entry name" value="Spore Coat Polysaccharide Biosynthesis Protein SpsA, Chain A"/>
    <property type="match status" value="1"/>
</dbReference>
<dbReference type="PANTHER" id="PTHR43197:SF1">
    <property type="entry name" value="UTP--GLUCOSE-1-PHOSPHATE URIDYLYLTRANSFERASE"/>
    <property type="match status" value="1"/>
</dbReference>
<keyword evidence="3" id="KW-0808">Transferase</keyword>
<comment type="catalytic activity">
    <reaction evidence="5">
        <text>alpha-D-glucose 1-phosphate + UTP + H(+) = UDP-alpha-D-glucose + diphosphate</text>
        <dbReference type="Rhea" id="RHEA:19889"/>
        <dbReference type="ChEBI" id="CHEBI:15378"/>
        <dbReference type="ChEBI" id="CHEBI:33019"/>
        <dbReference type="ChEBI" id="CHEBI:46398"/>
        <dbReference type="ChEBI" id="CHEBI:58601"/>
        <dbReference type="ChEBI" id="CHEBI:58885"/>
        <dbReference type="EC" id="2.7.7.9"/>
    </reaction>
</comment>
<evidence type="ECO:0000259" key="6">
    <source>
        <dbReference type="Pfam" id="PF00483"/>
    </source>
</evidence>
<dbReference type="InterPro" id="IPR029044">
    <property type="entry name" value="Nucleotide-diphossugar_trans"/>
</dbReference>
<evidence type="ECO:0000313" key="7">
    <source>
        <dbReference type="EMBL" id="CAI8039600.1"/>
    </source>
</evidence>
<dbReference type="InterPro" id="IPR005835">
    <property type="entry name" value="NTP_transferase_dom"/>
</dbReference>
<name>A0AA35T0N0_GEOBA</name>
<feature type="domain" description="Nucleotidyl transferase" evidence="6">
    <location>
        <begin position="2"/>
        <end position="247"/>
    </location>
</feature>
<dbReference type="Proteomes" id="UP001174909">
    <property type="component" value="Unassembled WGS sequence"/>
</dbReference>
<dbReference type="EC" id="2.7.7.9" evidence="2"/>
<dbReference type="EMBL" id="CASHTH010003053">
    <property type="protein sequence ID" value="CAI8039600.1"/>
    <property type="molecule type" value="Genomic_DNA"/>
</dbReference>
<evidence type="ECO:0000256" key="2">
    <source>
        <dbReference type="ARBA" id="ARBA00012415"/>
    </source>
</evidence>
<sequence>MLPATKALPKEMMPVVDKPAIQYVIEELVEAGIEDILIITGRGKRAIEDHFDRNVELHNALAKREDRSMLATLERIEQLADIHYLRQRELLGTGHAVLRARKHVGDEPFAVLFGDDLVVSERPCIGQLMDQFGKFGASILAVKEVAPALVGSYGVIQAESINGAYLVKGLVEKPDPAQAPSNLACLGRYIFEPDIFEFLDRITPVENGEYQLTDAIQLMIQSRPVYACAVEGDWHTVGDLLSYLRTTVAFALEHPAIGDSFLEYMKTTCQSLFSDVEKSRRR</sequence>
<dbReference type="GO" id="GO:0003983">
    <property type="term" value="F:UTP:glucose-1-phosphate uridylyltransferase activity"/>
    <property type="evidence" value="ECO:0007669"/>
    <property type="project" value="UniProtKB-EC"/>
</dbReference>
<keyword evidence="4 7" id="KW-0548">Nucleotidyltransferase</keyword>